<dbReference type="STRING" id="1314800.A0A1B7MZZ8"/>
<name>A0A1B7MZZ8_9AGAM</name>
<protein>
    <submittedName>
        <fullName evidence="1">Uncharacterized protein</fullName>
    </submittedName>
</protein>
<gene>
    <name evidence="1" type="ORF">K503DRAFT_178915</name>
</gene>
<sequence length="110" mass="12442">MFCPFSTTTARVRMQHMVRTWTQMQGKKEVSILEMILGDEEGSVCGLNDGALDIKQGEQHLNFRDSIAFTASPNDKPTEIWFLAMPYAREDVRLRPAIGSARIASLARWP</sequence>
<accession>A0A1B7MZZ8</accession>
<dbReference type="Proteomes" id="UP000092154">
    <property type="component" value="Unassembled WGS sequence"/>
</dbReference>
<organism evidence="1 2">
    <name type="scientific">Rhizopogon vinicolor AM-OR11-026</name>
    <dbReference type="NCBI Taxonomy" id="1314800"/>
    <lineage>
        <taxon>Eukaryota</taxon>
        <taxon>Fungi</taxon>
        <taxon>Dikarya</taxon>
        <taxon>Basidiomycota</taxon>
        <taxon>Agaricomycotina</taxon>
        <taxon>Agaricomycetes</taxon>
        <taxon>Agaricomycetidae</taxon>
        <taxon>Boletales</taxon>
        <taxon>Suillineae</taxon>
        <taxon>Rhizopogonaceae</taxon>
        <taxon>Rhizopogon</taxon>
    </lineage>
</organism>
<evidence type="ECO:0000313" key="2">
    <source>
        <dbReference type="Proteomes" id="UP000092154"/>
    </source>
</evidence>
<keyword evidence="2" id="KW-1185">Reference proteome</keyword>
<dbReference type="InParanoid" id="A0A1B7MZZ8"/>
<dbReference type="AlphaFoldDB" id="A0A1B7MZZ8"/>
<dbReference type="EMBL" id="KV448309">
    <property type="protein sequence ID" value="OAX38179.1"/>
    <property type="molecule type" value="Genomic_DNA"/>
</dbReference>
<evidence type="ECO:0000313" key="1">
    <source>
        <dbReference type="EMBL" id="OAX38179.1"/>
    </source>
</evidence>
<proteinExistence type="predicted"/>
<reference evidence="1 2" key="1">
    <citation type="submission" date="2016-06" db="EMBL/GenBank/DDBJ databases">
        <title>Comparative genomics of the ectomycorrhizal sister species Rhizopogon vinicolor and Rhizopogon vesiculosus (Basidiomycota: Boletales) reveals a divergence of the mating type B locus.</title>
        <authorList>
            <consortium name="DOE Joint Genome Institute"/>
            <person name="Mujic A.B."/>
            <person name="Kuo A."/>
            <person name="Tritt A."/>
            <person name="Lipzen A."/>
            <person name="Chen C."/>
            <person name="Johnson J."/>
            <person name="Sharma A."/>
            <person name="Barry K."/>
            <person name="Grigoriev I.V."/>
            <person name="Spatafora J.W."/>
        </authorList>
    </citation>
    <scope>NUCLEOTIDE SEQUENCE [LARGE SCALE GENOMIC DNA]</scope>
    <source>
        <strain evidence="1 2">AM-OR11-026</strain>
    </source>
</reference>